<dbReference type="Gramene" id="OMERI09G04950.1">
    <property type="protein sequence ID" value="OMERI09G04950.1"/>
    <property type="gene ID" value="OMERI09G04950"/>
</dbReference>
<name>A0A0E0EQY5_9ORYZ</name>
<keyword evidence="2" id="KW-1185">Reference proteome</keyword>
<proteinExistence type="predicted"/>
<dbReference type="Proteomes" id="UP000008021">
    <property type="component" value="Chromosome 9"/>
</dbReference>
<evidence type="ECO:0000313" key="2">
    <source>
        <dbReference type="Proteomes" id="UP000008021"/>
    </source>
</evidence>
<evidence type="ECO:0000313" key="1">
    <source>
        <dbReference type="EnsemblPlants" id="OMERI09G04950.1"/>
    </source>
</evidence>
<reference evidence="1" key="2">
    <citation type="submission" date="2018-05" db="EMBL/GenBank/DDBJ databases">
        <title>OmerRS3 (Oryza meridionalis Reference Sequence Version 3).</title>
        <authorList>
            <person name="Zhang J."/>
            <person name="Kudrna D."/>
            <person name="Lee S."/>
            <person name="Talag J."/>
            <person name="Welchert J."/>
            <person name="Wing R.A."/>
        </authorList>
    </citation>
    <scope>NUCLEOTIDE SEQUENCE [LARGE SCALE GENOMIC DNA]</scope>
    <source>
        <strain evidence="1">cv. OR44</strain>
    </source>
</reference>
<dbReference type="EnsemblPlants" id="OMERI09G04950.1">
    <property type="protein sequence ID" value="OMERI09G04950.1"/>
    <property type="gene ID" value="OMERI09G04950"/>
</dbReference>
<accession>A0A0E0EQY5</accession>
<organism evidence="1">
    <name type="scientific">Oryza meridionalis</name>
    <dbReference type="NCBI Taxonomy" id="40149"/>
    <lineage>
        <taxon>Eukaryota</taxon>
        <taxon>Viridiplantae</taxon>
        <taxon>Streptophyta</taxon>
        <taxon>Embryophyta</taxon>
        <taxon>Tracheophyta</taxon>
        <taxon>Spermatophyta</taxon>
        <taxon>Magnoliopsida</taxon>
        <taxon>Liliopsida</taxon>
        <taxon>Poales</taxon>
        <taxon>Poaceae</taxon>
        <taxon>BOP clade</taxon>
        <taxon>Oryzoideae</taxon>
        <taxon>Oryzeae</taxon>
        <taxon>Oryzinae</taxon>
        <taxon>Oryza</taxon>
    </lineage>
</organism>
<protein>
    <submittedName>
        <fullName evidence="1">Uncharacterized protein</fullName>
    </submittedName>
</protein>
<sequence>MITYLTQQLHLPLVVASNLLTSPARLIPSPATSGPSLIAGVLSQLGMLGLVVSRSSLRSAPCSAASAAAATP</sequence>
<dbReference type="AlphaFoldDB" id="A0A0E0EQY5"/>
<dbReference type="HOGENOM" id="CLU_191767_0_0_1"/>
<reference evidence="1" key="1">
    <citation type="submission" date="2015-04" db="UniProtKB">
        <authorList>
            <consortium name="EnsemblPlants"/>
        </authorList>
    </citation>
    <scope>IDENTIFICATION</scope>
</reference>